<feature type="region of interest" description="Disordered" evidence="1">
    <location>
        <begin position="60"/>
        <end position="79"/>
    </location>
</feature>
<comment type="caution">
    <text evidence="2">The sequence shown here is derived from an EMBL/GenBank/DDBJ whole genome shotgun (WGS) entry which is preliminary data.</text>
</comment>
<proteinExistence type="predicted"/>
<dbReference type="Proteomes" id="UP001190700">
    <property type="component" value="Unassembled WGS sequence"/>
</dbReference>
<reference evidence="2 3" key="1">
    <citation type="journal article" date="2015" name="Genome Biol. Evol.">
        <title>Comparative Genomics of a Bacterivorous Green Alga Reveals Evolutionary Causalities and Consequences of Phago-Mixotrophic Mode of Nutrition.</title>
        <authorList>
            <person name="Burns J.A."/>
            <person name="Paasch A."/>
            <person name="Narechania A."/>
            <person name="Kim E."/>
        </authorList>
    </citation>
    <scope>NUCLEOTIDE SEQUENCE [LARGE SCALE GENOMIC DNA]</scope>
    <source>
        <strain evidence="2 3">PLY_AMNH</strain>
    </source>
</reference>
<dbReference type="AlphaFoldDB" id="A0AAE0KXX9"/>
<evidence type="ECO:0000313" key="2">
    <source>
        <dbReference type="EMBL" id="KAK3264873.1"/>
    </source>
</evidence>
<accession>A0AAE0KXX9</accession>
<protein>
    <submittedName>
        <fullName evidence="2">Uncharacterized protein</fullName>
    </submittedName>
</protein>
<evidence type="ECO:0000256" key="1">
    <source>
        <dbReference type="SAM" id="MobiDB-lite"/>
    </source>
</evidence>
<organism evidence="2 3">
    <name type="scientific">Cymbomonas tetramitiformis</name>
    <dbReference type="NCBI Taxonomy" id="36881"/>
    <lineage>
        <taxon>Eukaryota</taxon>
        <taxon>Viridiplantae</taxon>
        <taxon>Chlorophyta</taxon>
        <taxon>Pyramimonadophyceae</taxon>
        <taxon>Pyramimonadales</taxon>
        <taxon>Pyramimonadaceae</taxon>
        <taxon>Cymbomonas</taxon>
    </lineage>
</organism>
<sequence length="128" mass="14502">MARVRIPLPPVAAGVTPRRVLWSSGTRIPDTLQNTQIVLGIRANGQAAVGPLIAKRSTLRTEDDSLDDRDVEEEDISTETFPTQPLVRRELHGSNWRCFIEFYDKEVCRRGPAMTVWDRVLMRIRAAC</sequence>
<keyword evidence="3" id="KW-1185">Reference proteome</keyword>
<gene>
    <name evidence="2" type="ORF">CYMTET_26412</name>
</gene>
<dbReference type="EMBL" id="LGRX02014307">
    <property type="protein sequence ID" value="KAK3264873.1"/>
    <property type="molecule type" value="Genomic_DNA"/>
</dbReference>
<feature type="compositionally biased region" description="Acidic residues" evidence="1">
    <location>
        <begin position="64"/>
        <end position="77"/>
    </location>
</feature>
<evidence type="ECO:0000313" key="3">
    <source>
        <dbReference type="Proteomes" id="UP001190700"/>
    </source>
</evidence>
<name>A0AAE0KXX9_9CHLO</name>